<dbReference type="InterPro" id="IPR002181">
    <property type="entry name" value="Fibrinogen_a/b/g_C_dom"/>
</dbReference>
<dbReference type="SMART" id="SM00186">
    <property type="entry name" value="FBG"/>
    <property type="match status" value="1"/>
</dbReference>
<dbReference type="GeneID" id="106476616"/>
<keyword evidence="1" id="KW-1015">Disulfide bond</keyword>
<dbReference type="InterPro" id="IPR014716">
    <property type="entry name" value="Fibrinogen_a/b/g_C_1"/>
</dbReference>
<dbReference type="Proteomes" id="UP000694941">
    <property type="component" value="Unplaced"/>
</dbReference>
<reference evidence="4 5" key="1">
    <citation type="submission" date="2025-05" db="UniProtKB">
        <authorList>
            <consortium name="RefSeq"/>
        </authorList>
    </citation>
    <scope>IDENTIFICATION</scope>
    <source>
        <tissue evidence="4 5">Muscle</tissue>
    </source>
</reference>
<feature type="domain" description="Fibrinogen C-terminal" evidence="2">
    <location>
        <begin position="1"/>
        <end position="126"/>
    </location>
</feature>
<proteinExistence type="predicted"/>
<dbReference type="PANTHER" id="PTHR19143:SF444">
    <property type="entry name" value="PROTEIN SCABROUS"/>
    <property type="match status" value="1"/>
</dbReference>
<keyword evidence="3" id="KW-1185">Reference proteome</keyword>
<dbReference type="PROSITE" id="PS51406">
    <property type="entry name" value="FIBRINOGEN_C_2"/>
    <property type="match status" value="1"/>
</dbReference>
<dbReference type="InterPro" id="IPR050373">
    <property type="entry name" value="Fibrinogen_C-term_domain"/>
</dbReference>
<dbReference type="PANTHER" id="PTHR19143">
    <property type="entry name" value="FIBRINOGEN/TENASCIN/ANGIOPOEITIN"/>
    <property type="match status" value="1"/>
</dbReference>
<evidence type="ECO:0000259" key="2">
    <source>
        <dbReference type="PROSITE" id="PS51406"/>
    </source>
</evidence>
<dbReference type="Gene3D" id="3.90.215.10">
    <property type="entry name" value="Gamma Fibrinogen, chain A, domain 1"/>
    <property type="match status" value="1"/>
</dbReference>
<evidence type="ECO:0000256" key="1">
    <source>
        <dbReference type="ARBA" id="ARBA00023157"/>
    </source>
</evidence>
<protein>
    <submittedName>
        <fullName evidence="4 5">Techylectin-5B-like</fullName>
    </submittedName>
</protein>
<name>A0ABM1RXN1_LIMPO</name>
<dbReference type="PROSITE" id="PS00514">
    <property type="entry name" value="FIBRINOGEN_C_1"/>
    <property type="match status" value="1"/>
</dbReference>
<dbReference type="RefSeq" id="XP_013792715.1">
    <property type="nucleotide sequence ID" value="XM_013937261.2"/>
</dbReference>
<evidence type="ECO:0000313" key="4">
    <source>
        <dbReference type="RefSeq" id="XP_013792715.1"/>
    </source>
</evidence>
<evidence type="ECO:0000313" key="3">
    <source>
        <dbReference type="Proteomes" id="UP000694941"/>
    </source>
</evidence>
<accession>A0ABM1RXN1</accession>
<organism evidence="3 5">
    <name type="scientific">Limulus polyphemus</name>
    <name type="common">Atlantic horseshoe crab</name>
    <dbReference type="NCBI Taxonomy" id="6850"/>
    <lineage>
        <taxon>Eukaryota</taxon>
        <taxon>Metazoa</taxon>
        <taxon>Ecdysozoa</taxon>
        <taxon>Arthropoda</taxon>
        <taxon>Chelicerata</taxon>
        <taxon>Merostomata</taxon>
        <taxon>Xiphosura</taxon>
        <taxon>Limulidae</taxon>
        <taxon>Limulus</taxon>
    </lineage>
</organism>
<dbReference type="RefSeq" id="XP_022236136.1">
    <property type="nucleotide sequence ID" value="XM_022380428.1"/>
</dbReference>
<gene>
    <name evidence="4 5" type="primary">LOC106476616</name>
</gene>
<evidence type="ECO:0000313" key="5">
    <source>
        <dbReference type="RefSeq" id="XP_022236136.1"/>
    </source>
</evidence>
<dbReference type="SUPFAM" id="SSF56496">
    <property type="entry name" value="Fibrinogen C-terminal domain-like"/>
    <property type="match status" value="1"/>
</dbReference>
<dbReference type="InterPro" id="IPR036056">
    <property type="entry name" value="Fibrinogen-like_C"/>
</dbReference>
<sequence>MELRIDIETFGGEKAYAKYSNFLVRSDRENFRLTFGSYRGNAGDSLTGRANNSEFSTFDRDNDKISKSCAVAYDSGWWFKDCFHANLNGPYVPGGETLSWKEIIWDDFKGGKESMKRSEMKIRPEM</sequence>
<dbReference type="InterPro" id="IPR020837">
    <property type="entry name" value="Fibrinogen_CS"/>
</dbReference>
<dbReference type="Pfam" id="PF00147">
    <property type="entry name" value="Fibrinogen_C"/>
    <property type="match status" value="1"/>
</dbReference>